<dbReference type="GeneID" id="94196558"/>
<proteinExistence type="predicted"/>
<gene>
    <name evidence="1" type="ORF">BcabD6B2_45120</name>
</gene>
<organism evidence="1 2">
    <name type="scientific">Babesia caballi</name>
    <dbReference type="NCBI Taxonomy" id="5871"/>
    <lineage>
        <taxon>Eukaryota</taxon>
        <taxon>Sar</taxon>
        <taxon>Alveolata</taxon>
        <taxon>Apicomplexa</taxon>
        <taxon>Aconoidasida</taxon>
        <taxon>Piroplasmida</taxon>
        <taxon>Babesiidae</taxon>
        <taxon>Babesia</taxon>
    </lineage>
</organism>
<dbReference type="Proteomes" id="UP001497744">
    <property type="component" value="Unassembled WGS sequence"/>
</dbReference>
<dbReference type="EMBL" id="BPLF01000004">
    <property type="protein sequence ID" value="GIX65077.1"/>
    <property type="molecule type" value="Genomic_DNA"/>
</dbReference>
<keyword evidence="2" id="KW-1185">Reference proteome</keyword>
<dbReference type="InterPro" id="IPR024751">
    <property type="entry name" value="VESA1"/>
</dbReference>
<name>A0AAV4LXX2_BABCB</name>
<reference evidence="1 2" key="1">
    <citation type="submission" date="2021-06" db="EMBL/GenBank/DDBJ databases">
        <title>Genome sequence of Babesia caballi.</title>
        <authorList>
            <person name="Yamagishi J."/>
            <person name="Kidaka T."/>
            <person name="Ochi A."/>
        </authorList>
    </citation>
    <scope>NUCLEOTIDE SEQUENCE [LARGE SCALE GENOMIC DNA]</scope>
    <source>
        <strain evidence="1">USDA-D6B2</strain>
    </source>
</reference>
<dbReference type="AlphaFoldDB" id="A0AAV4LXX2"/>
<protein>
    <submittedName>
        <fullName evidence="1">Variant erythrocyte surface antigen-1 family protein</fullName>
    </submittedName>
</protein>
<sequence length="847" mass="91602">MSASEKKSLTDPPTNLKEAIDWVIKINGHAQDLAKELQELLKHDGSDVAMKVLDKYRLVSESVIEGLMSNKPSEPAHGFAVPHAILDKLSQGLDPFDARISAHISREKAKSVGAWASSVKDNDIKTLIEGLASGLKKFIGYQQNGQEPNGSSGIGTATYVSSYNFIESWNSLNPSQRRDCTAILLGIMPVVYIGLTYLYWQCEGKGGWATKRLEQIEDITKYTEAFGYTNNDLNESTSGGTIATQLKTAFSSEFQTAYTATQPPSTSPSYPAFLGKLHQNALKPSPQLTSSPLTSLYLLSHYYITNFLYTVETSSPATPSFAGYSGAFKCPDVALRYPSTRLCLPHFDCPSNLKEAIDWILRVTGKDGGGGVGGGGGDTAITALAGQVKELFDGVNGADAGLGAEFQKVKQALDGGRLITSLAEGLQQFIGYDASSNTNGLITGAGIAPSNIVTHRLCDAAIAFTIGVLEACKRYSNLNNSGNKTHLENVDKALKELYEKYGSGPAELKAVASSVGSFLKGVTGSNVGGFLVDIGTAFAKLKGFSHDQPKEVAQEVGEYLKGVFNQQWSSDGGRNIADKIQELGKALMANDAYDPGKTNSAINGVGGALKPKSSIAVTNSALSSGKNAFLHQLKKGNYTSRYQGYENLSVTEVTSTHAKIFLSCLPLIFNNLSYFYWQCRDGGPWQNQNLTGGSLSPFMEGHWFRNSYMNENMTGTSVVRNVMNARFPELQTASASKQSYSDFLKKFRSKGLETWRGGSSTVTTDNYLSALFYGASCYFQCQQIKNADKVSRRPHTIREMLYFLGALQFSSAYDEVEGHIGTVLKDKLNVADSSQKGGDNKLSAENM</sequence>
<comment type="caution">
    <text evidence="1">The sequence shown here is derived from an EMBL/GenBank/DDBJ whole genome shotgun (WGS) entry which is preliminary data.</text>
</comment>
<dbReference type="RefSeq" id="XP_067717146.1">
    <property type="nucleotide sequence ID" value="XM_067861045.1"/>
</dbReference>
<evidence type="ECO:0000313" key="1">
    <source>
        <dbReference type="EMBL" id="GIX65077.1"/>
    </source>
</evidence>
<dbReference type="Pfam" id="PF12785">
    <property type="entry name" value="VESA1_N"/>
    <property type="match status" value="1"/>
</dbReference>
<evidence type="ECO:0000313" key="2">
    <source>
        <dbReference type="Proteomes" id="UP001497744"/>
    </source>
</evidence>
<accession>A0AAV4LXX2</accession>